<dbReference type="AlphaFoldDB" id="A0AAN2PJG0"/>
<name>A0AAN2PJG0_9BACI</name>
<comment type="caution">
    <text evidence="1">The sequence shown here is derived from an EMBL/GenBank/DDBJ whole genome shotgun (WGS) entry which is preliminary data.</text>
</comment>
<evidence type="ECO:0000313" key="2">
    <source>
        <dbReference type="Proteomes" id="UP000182110"/>
    </source>
</evidence>
<keyword evidence="2" id="KW-1185">Reference proteome</keyword>
<accession>A0AAN2PJG0</accession>
<gene>
    <name evidence="1" type="ORF">BN1180_03601</name>
</gene>
<organism evidence="1 2">
    <name type="scientific">Peribacillus simplex</name>
    <dbReference type="NCBI Taxonomy" id="1478"/>
    <lineage>
        <taxon>Bacteria</taxon>
        <taxon>Bacillati</taxon>
        <taxon>Bacillota</taxon>
        <taxon>Bacilli</taxon>
        <taxon>Bacillales</taxon>
        <taxon>Bacillaceae</taxon>
        <taxon>Peribacillus</taxon>
    </lineage>
</organism>
<reference evidence="1 2" key="1">
    <citation type="journal article" date="2014" name="Genome Announc.">
        <title>Genome Sequence of Bacillus simplex Strain P558, Isolated from a Human Fecal Sample.</title>
        <authorList>
            <person name="Croce O."/>
            <person name="Hugon P."/>
            <person name="Lagier J.C."/>
            <person name="Bibi F."/>
            <person name="Robert C."/>
            <person name="Azhar E.I."/>
            <person name="Raoult D."/>
            <person name="Fournier P.E."/>
        </authorList>
    </citation>
    <scope>NUCLEOTIDE SEQUENCE [LARGE SCALE GENOMIC DNA]</scope>
    <source>
        <strain evidence="1 2">P558</strain>
    </source>
</reference>
<dbReference type="EMBL" id="CCXW01000001">
    <property type="protein sequence ID" value="CEG33426.1"/>
    <property type="molecule type" value="Genomic_DNA"/>
</dbReference>
<proteinExistence type="predicted"/>
<dbReference type="Proteomes" id="UP000182110">
    <property type="component" value="Unassembled WGS sequence"/>
</dbReference>
<evidence type="ECO:0000313" key="1">
    <source>
        <dbReference type="EMBL" id="CEG33426.1"/>
    </source>
</evidence>
<sequence length="57" mass="6410">MKYEIESNGKFQLGSFFEGRYLLHASVFKRGQMVGILNIIEDTNEGGNHGTNCMGNR</sequence>
<protein>
    <submittedName>
        <fullName evidence="1">Uncharacterized protein</fullName>
    </submittedName>
</protein>